<dbReference type="Gene3D" id="3.10.450.50">
    <property type="match status" value="1"/>
</dbReference>
<gene>
    <name evidence="2" type="ORF">NESM_000345500</name>
</gene>
<evidence type="ECO:0000259" key="1">
    <source>
        <dbReference type="Pfam" id="PF13474"/>
    </source>
</evidence>
<organism evidence="2 3">
    <name type="scientific">Novymonas esmeraldas</name>
    <dbReference type="NCBI Taxonomy" id="1808958"/>
    <lineage>
        <taxon>Eukaryota</taxon>
        <taxon>Discoba</taxon>
        <taxon>Euglenozoa</taxon>
        <taxon>Kinetoplastea</taxon>
        <taxon>Metakinetoplastina</taxon>
        <taxon>Trypanosomatida</taxon>
        <taxon>Trypanosomatidae</taxon>
        <taxon>Novymonas</taxon>
    </lineage>
</organism>
<accession>A0AAW0EJJ3</accession>
<dbReference type="InterPro" id="IPR032710">
    <property type="entry name" value="NTF2-like_dom_sf"/>
</dbReference>
<dbReference type="InterPro" id="IPR037401">
    <property type="entry name" value="SnoaL-like"/>
</dbReference>
<feature type="domain" description="SnoaL-like" evidence="1">
    <location>
        <begin position="8"/>
        <end position="122"/>
    </location>
</feature>
<sequence length="156" mass="17798">MSSTVAEVHAFLDRWHAAAAASDFDSYFGSMTEDAHWLGTDATENWDKTSFAAFAKPYFDKGQAWSFTAVERNVYVSRTGTMAWFDEVLDTWMKGCRGSGVVERMEDGQWKVHHYVLSMTIPNGEGKEQLNREVIPFKSKYEDEVLAKLRANPKRN</sequence>
<dbReference type="Proteomes" id="UP001430356">
    <property type="component" value="Unassembled WGS sequence"/>
</dbReference>
<comment type="caution">
    <text evidence="2">The sequence shown here is derived from an EMBL/GenBank/DDBJ whole genome shotgun (WGS) entry which is preliminary data.</text>
</comment>
<proteinExistence type="predicted"/>
<protein>
    <submittedName>
        <fullName evidence="2">SnoaL-like domain containing protein</fullName>
    </submittedName>
</protein>
<evidence type="ECO:0000313" key="3">
    <source>
        <dbReference type="Proteomes" id="UP001430356"/>
    </source>
</evidence>
<keyword evidence="3" id="KW-1185">Reference proteome</keyword>
<reference evidence="2 3" key="1">
    <citation type="journal article" date="2021" name="MBio">
        <title>A New Model Trypanosomatid, Novymonas esmeraldas: Genomic Perception of Its 'Candidatus Pandoraea novymonadis' Endosymbiont.</title>
        <authorList>
            <person name="Zakharova A."/>
            <person name="Saura A."/>
            <person name="Butenko A."/>
            <person name="Podesvova L."/>
            <person name="Warmusova S."/>
            <person name="Kostygov A.Y."/>
            <person name="Nenarokova A."/>
            <person name="Lukes J."/>
            <person name="Opperdoes F.R."/>
            <person name="Yurchenko V."/>
        </authorList>
    </citation>
    <scope>NUCLEOTIDE SEQUENCE [LARGE SCALE GENOMIC DNA]</scope>
    <source>
        <strain evidence="2 3">E262AT.01</strain>
    </source>
</reference>
<evidence type="ECO:0000313" key="2">
    <source>
        <dbReference type="EMBL" id="KAK7194305.1"/>
    </source>
</evidence>
<name>A0AAW0EJJ3_9TRYP</name>
<dbReference type="AlphaFoldDB" id="A0AAW0EJJ3"/>
<dbReference type="EMBL" id="JAECZO010000034">
    <property type="protein sequence ID" value="KAK7194305.1"/>
    <property type="molecule type" value="Genomic_DNA"/>
</dbReference>
<dbReference type="Pfam" id="PF13474">
    <property type="entry name" value="SnoaL_3"/>
    <property type="match status" value="1"/>
</dbReference>
<dbReference type="SUPFAM" id="SSF54427">
    <property type="entry name" value="NTF2-like"/>
    <property type="match status" value="1"/>
</dbReference>